<dbReference type="GO" id="GO:0000307">
    <property type="term" value="C:cyclin-dependent protein kinase holoenzyme complex"/>
    <property type="evidence" value="ECO:0007669"/>
    <property type="project" value="TreeGrafter"/>
</dbReference>
<comment type="similarity">
    <text evidence="1">Belongs to the CNPPD1 family.</text>
</comment>
<proteinExistence type="inferred from homology"/>
<dbReference type="GO" id="GO:0016538">
    <property type="term" value="F:cyclin-dependent protein serine/threonine kinase regulator activity"/>
    <property type="evidence" value="ECO:0007669"/>
    <property type="project" value="TreeGrafter"/>
</dbReference>
<dbReference type="AlphaFoldDB" id="A0A7M5WV17"/>
<accession>A0A7M5WV17</accession>
<evidence type="ECO:0000256" key="1">
    <source>
        <dbReference type="ARBA" id="ARBA00038508"/>
    </source>
</evidence>
<dbReference type="Proteomes" id="UP000594262">
    <property type="component" value="Unplaced"/>
</dbReference>
<evidence type="ECO:0000313" key="3">
    <source>
        <dbReference type="EnsemblMetazoa" id="CLYHEMP013559.1"/>
    </source>
</evidence>
<dbReference type="InterPro" id="IPR013922">
    <property type="entry name" value="Cyclin_PHO80-like"/>
</dbReference>
<protein>
    <recommendedName>
        <fullName evidence="2">Protein CNPPD1</fullName>
    </recommendedName>
</protein>
<name>A0A7M5WV17_9CNID</name>
<dbReference type="PANTHER" id="PTHR15615:SF108">
    <property type="entry name" value="PROTEIN CNPPD1"/>
    <property type="match status" value="1"/>
</dbReference>
<dbReference type="Pfam" id="PF08613">
    <property type="entry name" value="Cyclin"/>
    <property type="match status" value="1"/>
</dbReference>
<keyword evidence="4" id="KW-1185">Reference proteome</keyword>
<reference evidence="3" key="1">
    <citation type="submission" date="2021-01" db="UniProtKB">
        <authorList>
            <consortium name="EnsemblMetazoa"/>
        </authorList>
    </citation>
    <scope>IDENTIFICATION</scope>
</reference>
<dbReference type="CDD" id="cd20557">
    <property type="entry name" value="CYCLIN_ScPCL1-like"/>
    <property type="match status" value="1"/>
</dbReference>
<dbReference type="Gene3D" id="1.10.472.10">
    <property type="entry name" value="Cyclin-like"/>
    <property type="match status" value="1"/>
</dbReference>
<dbReference type="EnsemblMetazoa" id="CLYHEMT013559.1">
    <property type="protein sequence ID" value="CLYHEMP013559.1"/>
    <property type="gene ID" value="CLYHEMG013559"/>
</dbReference>
<organism evidence="3 4">
    <name type="scientific">Clytia hemisphaerica</name>
    <dbReference type="NCBI Taxonomy" id="252671"/>
    <lineage>
        <taxon>Eukaryota</taxon>
        <taxon>Metazoa</taxon>
        <taxon>Cnidaria</taxon>
        <taxon>Hydrozoa</taxon>
        <taxon>Hydroidolina</taxon>
        <taxon>Leptothecata</taxon>
        <taxon>Obeliida</taxon>
        <taxon>Clytiidae</taxon>
        <taxon>Clytia</taxon>
    </lineage>
</organism>
<dbReference type="PANTHER" id="PTHR15615">
    <property type="match status" value="1"/>
</dbReference>
<dbReference type="GO" id="GO:0019901">
    <property type="term" value="F:protein kinase binding"/>
    <property type="evidence" value="ECO:0007669"/>
    <property type="project" value="InterPro"/>
</dbReference>
<dbReference type="OrthoDB" id="244495at2759"/>
<sequence length="465" mass="53204">RKTFQFRHFSTKITPNIGERTGRKDRTGNPTGKIGYFSYTLLPMEENLKKNPYFTWGCSDDLALRLKKTLYCSEDDDCYDVSSIALTDVAVSILKESARCSRRKITHRYASSLTRQLSISPCALIMSLLYSERLRQCNPGYLDRISSSDLYVISMLVATKFLHDEGEQEEIYNDEWAEAAGLAVSTVNRLEREFLDAIDWNIYVKPADFLDYCSKIETKIALKYGLQRGWFSYTDLAQFLHAIQYQTVLKDVIEKTVTVICGCALVYGMSLSILVSTALTYASQTSHRIQTITQTSTNHTRVNDFTPLSMLPSSSIFASFSDRRLTRRRGFRSHRKTTDMNANQPEANLEEISDLALERLQENVTASRPTLPCTADSQTHALRFESQLQHRARQTRLSITFDLTDRRFMAFDEVGYHEEFSKNVAKCYGYAATNVKKKIDPIGSILRRNAKKFMYDPRILGMTVI</sequence>
<evidence type="ECO:0000313" key="4">
    <source>
        <dbReference type="Proteomes" id="UP000594262"/>
    </source>
</evidence>
<evidence type="ECO:0000256" key="2">
    <source>
        <dbReference type="ARBA" id="ARBA00040808"/>
    </source>
</evidence>
<dbReference type="GO" id="GO:0005634">
    <property type="term" value="C:nucleus"/>
    <property type="evidence" value="ECO:0007669"/>
    <property type="project" value="TreeGrafter"/>
</dbReference>